<dbReference type="RefSeq" id="WP_277577493.1">
    <property type="nucleotide sequence ID" value="NZ_JANRMI010000002.1"/>
</dbReference>
<keyword evidence="1" id="KW-0812">Transmembrane</keyword>
<dbReference type="Proteomes" id="UP001152321">
    <property type="component" value="Unassembled WGS sequence"/>
</dbReference>
<feature type="transmembrane region" description="Helical" evidence="1">
    <location>
        <begin position="12"/>
        <end position="33"/>
    </location>
</feature>
<name>A0ABT6DGQ0_9BACT</name>
<keyword evidence="1" id="KW-0472">Membrane</keyword>
<keyword evidence="3" id="KW-1185">Reference proteome</keyword>
<dbReference type="EMBL" id="JANRMI010000002">
    <property type="protein sequence ID" value="MDG0816015.1"/>
    <property type="molecule type" value="Genomic_DNA"/>
</dbReference>
<protein>
    <submittedName>
        <fullName evidence="2">Cbb3-type cytochrome c oxidase subunit 3</fullName>
    </submittedName>
</protein>
<accession>A0ABT6DGQ0</accession>
<evidence type="ECO:0000313" key="3">
    <source>
        <dbReference type="Proteomes" id="UP001152321"/>
    </source>
</evidence>
<reference evidence="2" key="1">
    <citation type="submission" date="2022-08" db="EMBL/GenBank/DDBJ databases">
        <title>Novel Bdellovibrio Species Isolated from Svalbard: Designation Bdellovibrio svalbardensis.</title>
        <authorList>
            <person name="Mitchell R.J."/>
            <person name="Choi S.Y."/>
        </authorList>
    </citation>
    <scope>NUCLEOTIDE SEQUENCE</scope>
    <source>
        <strain evidence="2">PAP01</strain>
    </source>
</reference>
<evidence type="ECO:0000256" key="1">
    <source>
        <dbReference type="SAM" id="Phobius"/>
    </source>
</evidence>
<comment type="caution">
    <text evidence="2">The sequence shown here is derived from an EMBL/GenBank/DDBJ whole genome shotgun (WGS) entry which is preliminary data.</text>
</comment>
<proteinExistence type="predicted"/>
<sequence>MKQLGLAAFTDTYLTALGLIIFFLFFIGMILWVNHKDRKVLYKQMENMPLNDGELAHERL</sequence>
<organism evidence="2 3">
    <name type="scientific">Bdellovibrio svalbardensis</name>
    <dbReference type="NCBI Taxonomy" id="2972972"/>
    <lineage>
        <taxon>Bacteria</taxon>
        <taxon>Pseudomonadati</taxon>
        <taxon>Bdellovibrionota</taxon>
        <taxon>Bdellovibrionia</taxon>
        <taxon>Bdellovibrionales</taxon>
        <taxon>Pseudobdellovibrionaceae</taxon>
        <taxon>Bdellovibrio</taxon>
    </lineage>
</organism>
<evidence type="ECO:0000313" key="2">
    <source>
        <dbReference type="EMBL" id="MDG0816015.1"/>
    </source>
</evidence>
<gene>
    <name evidence="2" type="ORF">NWE73_06555</name>
</gene>
<keyword evidence="1" id="KW-1133">Transmembrane helix</keyword>